<organism evidence="5 6">
    <name type="scientific">Chiloscyllium punctatum</name>
    <name type="common">Brownbanded bambooshark</name>
    <name type="synonym">Hemiscyllium punctatum</name>
    <dbReference type="NCBI Taxonomy" id="137246"/>
    <lineage>
        <taxon>Eukaryota</taxon>
        <taxon>Metazoa</taxon>
        <taxon>Chordata</taxon>
        <taxon>Craniata</taxon>
        <taxon>Vertebrata</taxon>
        <taxon>Chondrichthyes</taxon>
        <taxon>Elasmobranchii</taxon>
        <taxon>Galeomorphii</taxon>
        <taxon>Galeoidea</taxon>
        <taxon>Orectolobiformes</taxon>
        <taxon>Hemiscylliidae</taxon>
        <taxon>Chiloscyllium</taxon>
    </lineage>
</organism>
<keyword evidence="1" id="KW-0238">DNA-binding</keyword>
<proteinExistence type="predicted"/>
<evidence type="ECO:0000256" key="2">
    <source>
        <dbReference type="SAM" id="MobiDB-lite"/>
    </source>
</evidence>
<evidence type="ECO:0000313" key="6">
    <source>
        <dbReference type="Proteomes" id="UP000287033"/>
    </source>
</evidence>
<dbReference type="OrthoDB" id="125347at2759"/>
<evidence type="ECO:0000256" key="1">
    <source>
        <dbReference type="ARBA" id="ARBA00023125"/>
    </source>
</evidence>
<feature type="compositionally biased region" description="Acidic residues" evidence="2">
    <location>
        <begin position="266"/>
        <end position="282"/>
    </location>
</feature>
<dbReference type="STRING" id="137246.A0A401S5Y6"/>
<feature type="domain" description="HTH CENPB-type" evidence="4">
    <location>
        <begin position="59"/>
        <end position="131"/>
    </location>
</feature>
<accession>A0A401S5Y6</accession>
<dbReference type="PANTHER" id="PTHR19303">
    <property type="entry name" value="TRANSPOSON"/>
    <property type="match status" value="1"/>
</dbReference>
<dbReference type="Pfam" id="PF03221">
    <property type="entry name" value="HTH_Tnp_Tc5"/>
    <property type="match status" value="1"/>
</dbReference>
<dbReference type="PROSITE" id="PS51253">
    <property type="entry name" value="HTH_CENPB"/>
    <property type="match status" value="1"/>
</dbReference>
<dbReference type="AlphaFoldDB" id="A0A401S5Y6"/>
<keyword evidence="3" id="KW-1133">Transmembrane helix</keyword>
<evidence type="ECO:0000256" key="3">
    <source>
        <dbReference type="SAM" id="Phobius"/>
    </source>
</evidence>
<dbReference type="PANTHER" id="PTHR19303:SF16">
    <property type="entry name" value="JERKY PROTEIN HOMOLOG-LIKE"/>
    <property type="match status" value="1"/>
</dbReference>
<protein>
    <recommendedName>
        <fullName evidence="4">HTH CENPB-type domain-containing protein</fullName>
    </recommendedName>
</protein>
<dbReference type="InterPro" id="IPR050863">
    <property type="entry name" value="CenT-Element_Derived"/>
</dbReference>
<dbReference type="GO" id="GO:0005634">
    <property type="term" value="C:nucleus"/>
    <property type="evidence" value="ECO:0007669"/>
    <property type="project" value="TreeGrafter"/>
</dbReference>
<dbReference type="SUPFAM" id="SSF46689">
    <property type="entry name" value="Homeodomain-like"/>
    <property type="match status" value="1"/>
</dbReference>
<feature type="transmembrane region" description="Helical" evidence="3">
    <location>
        <begin position="27"/>
        <end position="51"/>
    </location>
</feature>
<evidence type="ECO:0000313" key="5">
    <source>
        <dbReference type="EMBL" id="GCC25799.1"/>
    </source>
</evidence>
<dbReference type="Gene3D" id="1.10.10.60">
    <property type="entry name" value="Homeodomain-like"/>
    <property type="match status" value="1"/>
</dbReference>
<dbReference type="EMBL" id="BEZZ01000098">
    <property type="protein sequence ID" value="GCC25799.1"/>
    <property type="molecule type" value="Genomic_DNA"/>
</dbReference>
<dbReference type="InterPro" id="IPR006600">
    <property type="entry name" value="HTH_CenpB_DNA-bd_dom"/>
</dbReference>
<dbReference type="Proteomes" id="UP000287033">
    <property type="component" value="Unassembled WGS sequence"/>
</dbReference>
<evidence type="ECO:0000259" key="4">
    <source>
        <dbReference type="PROSITE" id="PS51253"/>
    </source>
</evidence>
<feature type="region of interest" description="Disordered" evidence="2">
    <location>
        <begin position="261"/>
        <end position="282"/>
    </location>
</feature>
<dbReference type="GO" id="GO:0003677">
    <property type="term" value="F:DNA binding"/>
    <property type="evidence" value="ECO:0007669"/>
    <property type="project" value="UniProtKB-KW"/>
</dbReference>
<reference evidence="5 6" key="1">
    <citation type="journal article" date="2018" name="Nat. Ecol. Evol.">
        <title>Shark genomes provide insights into elasmobranch evolution and the origin of vertebrates.</title>
        <authorList>
            <person name="Hara Y"/>
            <person name="Yamaguchi K"/>
            <person name="Onimaru K"/>
            <person name="Kadota M"/>
            <person name="Koyanagi M"/>
            <person name="Keeley SD"/>
            <person name="Tatsumi K"/>
            <person name="Tanaka K"/>
            <person name="Motone F"/>
            <person name="Kageyama Y"/>
            <person name="Nozu R"/>
            <person name="Adachi N"/>
            <person name="Nishimura O"/>
            <person name="Nakagawa R"/>
            <person name="Tanegashima C"/>
            <person name="Kiyatake I"/>
            <person name="Matsumoto R"/>
            <person name="Murakumo K"/>
            <person name="Nishida K"/>
            <person name="Terakita A"/>
            <person name="Kuratani S"/>
            <person name="Sato K"/>
            <person name="Hyodo S Kuraku.S."/>
        </authorList>
    </citation>
    <scope>NUCLEOTIDE SEQUENCE [LARGE SCALE GENOMIC DNA]</scope>
</reference>
<keyword evidence="6" id="KW-1185">Reference proteome</keyword>
<keyword evidence="3" id="KW-0812">Transmembrane</keyword>
<dbReference type="InterPro" id="IPR009057">
    <property type="entry name" value="Homeodomain-like_sf"/>
</dbReference>
<gene>
    <name evidence="5" type="ORF">chiPu_0004210</name>
</gene>
<dbReference type="SMART" id="SM00674">
    <property type="entry name" value="CENPB"/>
    <property type="match status" value="1"/>
</dbReference>
<keyword evidence="3" id="KW-0472">Membrane</keyword>
<comment type="caution">
    <text evidence="5">The sequence shown here is derived from an EMBL/GenBank/DDBJ whole genome shotgun (WGS) entry which is preliminary data.</text>
</comment>
<sequence length="314" mass="34933">MSGDGNCSELVSSVAERGPASPKLTTALATVLIFTIVVDIVGNVLVIMSVFRNRKLRNAGKHCPVQKNEDLNHVLIEWIKQQRSERMPLTGLMSMKQARKYHKELNIKGECQYSEGWLQKFKKCHGVKYLKICGKKTSADHEAAESYVGEFVKLISDKSLSPEQIYNADETALYWCYVPRKTLATANERAPAGFKETKDRLTILECVNAAGTHKVKLAVFGKSKHPRSDIEEMLNIDNIVVYSLSDGNIAEMVLNRGSCTDKCEDSSGDGDDDDDDDDDDDELVTTVENVPINDMVKMCDQLIAGLEQSSFISE</sequence>
<name>A0A401S5Y6_CHIPU</name>